<organism evidence="1 2">
    <name type="scientific">Pluteus cervinus</name>
    <dbReference type="NCBI Taxonomy" id="181527"/>
    <lineage>
        <taxon>Eukaryota</taxon>
        <taxon>Fungi</taxon>
        <taxon>Dikarya</taxon>
        <taxon>Basidiomycota</taxon>
        <taxon>Agaricomycotina</taxon>
        <taxon>Agaricomycetes</taxon>
        <taxon>Agaricomycetidae</taxon>
        <taxon>Agaricales</taxon>
        <taxon>Pluteineae</taxon>
        <taxon>Pluteaceae</taxon>
        <taxon>Pluteus</taxon>
    </lineage>
</organism>
<sequence length="111" mass="12284">MLWALHERAFLSWHSCIRVRNASTVSDSTNSELAVKAWIESGNRQTQLSRCEVVYVTGQGISIQAARGCAFPTSFNVNAIFPWFPGMSAGCPTEPKLSTGVNHPWGFFFES</sequence>
<gene>
    <name evidence="1" type="ORF">BDN72DRAFT_841549</name>
</gene>
<reference evidence="1 2" key="1">
    <citation type="journal article" date="2019" name="Nat. Ecol. Evol.">
        <title>Megaphylogeny resolves global patterns of mushroom evolution.</title>
        <authorList>
            <person name="Varga T."/>
            <person name="Krizsan K."/>
            <person name="Foldi C."/>
            <person name="Dima B."/>
            <person name="Sanchez-Garcia M."/>
            <person name="Sanchez-Ramirez S."/>
            <person name="Szollosi G.J."/>
            <person name="Szarkandi J.G."/>
            <person name="Papp V."/>
            <person name="Albert L."/>
            <person name="Andreopoulos W."/>
            <person name="Angelini C."/>
            <person name="Antonin V."/>
            <person name="Barry K.W."/>
            <person name="Bougher N.L."/>
            <person name="Buchanan P."/>
            <person name="Buyck B."/>
            <person name="Bense V."/>
            <person name="Catcheside P."/>
            <person name="Chovatia M."/>
            <person name="Cooper J."/>
            <person name="Damon W."/>
            <person name="Desjardin D."/>
            <person name="Finy P."/>
            <person name="Geml J."/>
            <person name="Haridas S."/>
            <person name="Hughes K."/>
            <person name="Justo A."/>
            <person name="Karasinski D."/>
            <person name="Kautmanova I."/>
            <person name="Kiss B."/>
            <person name="Kocsube S."/>
            <person name="Kotiranta H."/>
            <person name="LaButti K.M."/>
            <person name="Lechner B.E."/>
            <person name="Liimatainen K."/>
            <person name="Lipzen A."/>
            <person name="Lukacs Z."/>
            <person name="Mihaltcheva S."/>
            <person name="Morgado L.N."/>
            <person name="Niskanen T."/>
            <person name="Noordeloos M.E."/>
            <person name="Ohm R.A."/>
            <person name="Ortiz-Santana B."/>
            <person name="Ovrebo C."/>
            <person name="Racz N."/>
            <person name="Riley R."/>
            <person name="Savchenko A."/>
            <person name="Shiryaev A."/>
            <person name="Soop K."/>
            <person name="Spirin V."/>
            <person name="Szebenyi C."/>
            <person name="Tomsovsky M."/>
            <person name="Tulloss R.E."/>
            <person name="Uehling J."/>
            <person name="Grigoriev I.V."/>
            <person name="Vagvolgyi C."/>
            <person name="Papp T."/>
            <person name="Martin F.M."/>
            <person name="Miettinen O."/>
            <person name="Hibbett D.S."/>
            <person name="Nagy L.G."/>
        </authorList>
    </citation>
    <scope>NUCLEOTIDE SEQUENCE [LARGE SCALE GENOMIC DNA]</scope>
    <source>
        <strain evidence="1 2">NL-1719</strain>
    </source>
</reference>
<proteinExistence type="predicted"/>
<accession>A0ACD3AS83</accession>
<keyword evidence="2" id="KW-1185">Reference proteome</keyword>
<evidence type="ECO:0000313" key="2">
    <source>
        <dbReference type="Proteomes" id="UP000308600"/>
    </source>
</evidence>
<dbReference type="EMBL" id="ML208348">
    <property type="protein sequence ID" value="TFK68578.1"/>
    <property type="molecule type" value="Genomic_DNA"/>
</dbReference>
<dbReference type="Proteomes" id="UP000308600">
    <property type="component" value="Unassembled WGS sequence"/>
</dbReference>
<protein>
    <submittedName>
        <fullName evidence="1">Uncharacterized protein</fullName>
    </submittedName>
</protein>
<name>A0ACD3AS83_9AGAR</name>
<evidence type="ECO:0000313" key="1">
    <source>
        <dbReference type="EMBL" id="TFK68578.1"/>
    </source>
</evidence>